<evidence type="ECO:0000313" key="3">
    <source>
        <dbReference type="Proteomes" id="UP000002527"/>
    </source>
</evidence>
<accession>Q735T6</accession>
<gene>
    <name evidence="2" type="ordered locus">BCE_3065</name>
</gene>
<name>Q735T6_BACC1</name>
<dbReference type="AlphaFoldDB" id="Q735T6"/>
<keyword evidence="1" id="KW-0472">Membrane</keyword>
<dbReference type="HOGENOM" id="CLU_3380347_0_0_9"/>
<keyword evidence="1" id="KW-1133">Transmembrane helix</keyword>
<protein>
    <submittedName>
        <fullName evidence="2">Uncharacterized protein</fullName>
    </submittedName>
</protein>
<feature type="transmembrane region" description="Helical" evidence="1">
    <location>
        <begin position="12"/>
        <end position="32"/>
    </location>
</feature>
<proteinExistence type="predicted"/>
<keyword evidence="1" id="KW-0812">Transmembrane</keyword>
<organism evidence="2 3">
    <name type="scientific">Bacillus cereus (strain ATCC 10987 / NRS 248)</name>
    <dbReference type="NCBI Taxonomy" id="222523"/>
    <lineage>
        <taxon>Bacteria</taxon>
        <taxon>Bacillati</taxon>
        <taxon>Bacillota</taxon>
        <taxon>Bacilli</taxon>
        <taxon>Bacillales</taxon>
        <taxon>Bacillaceae</taxon>
        <taxon>Bacillus</taxon>
        <taxon>Bacillus cereus group</taxon>
    </lineage>
</organism>
<dbReference type="Proteomes" id="UP000002527">
    <property type="component" value="Chromosome"/>
</dbReference>
<evidence type="ECO:0000313" key="2">
    <source>
        <dbReference type="EMBL" id="AAS41976.1"/>
    </source>
</evidence>
<evidence type="ECO:0000256" key="1">
    <source>
        <dbReference type="SAM" id="Phobius"/>
    </source>
</evidence>
<reference evidence="2 3" key="1">
    <citation type="journal article" date="2004" name="Nucleic Acids Res.">
        <title>The genome sequence of Bacillus cereus ATCC 10987 reveals metabolic adaptations and a large plasmid related to Bacillus anthracis pXO1.</title>
        <authorList>
            <person name="Rasko D.A."/>
            <person name="Ravel J."/>
            <person name="Okstad O.A."/>
            <person name="Helgason E."/>
            <person name="Cer R.Z."/>
            <person name="Jiang L."/>
            <person name="Shores K.A."/>
            <person name="Fouts D.E."/>
            <person name="Tourasse N.J."/>
            <person name="Angiuoli S.V."/>
            <person name="Kolonay J."/>
            <person name="Nelson W.C."/>
            <person name="Kolsto A.-B."/>
            <person name="Fraser C.M."/>
            <person name="Read T.D."/>
        </authorList>
    </citation>
    <scope>NUCLEOTIDE SEQUENCE [LARGE SCALE GENOMIC DNA]</scope>
    <source>
        <strain evidence="3">ATCC 10987 / NRS 248</strain>
    </source>
</reference>
<dbReference type="EMBL" id="AE017194">
    <property type="protein sequence ID" value="AAS41976.1"/>
    <property type="molecule type" value="Genomic_DNA"/>
</dbReference>
<sequence length="33" mass="3862">MNNTKRHEHISKFRNVYVPLVIQSAIQIVLALK</sequence>
<dbReference type="KEGG" id="bca:BCE_3065"/>